<dbReference type="EMBL" id="LAZR01024413">
    <property type="protein sequence ID" value="KKL75214.1"/>
    <property type="molecule type" value="Genomic_DNA"/>
</dbReference>
<feature type="transmembrane region" description="Helical" evidence="1">
    <location>
        <begin position="137"/>
        <end position="155"/>
    </location>
</feature>
<sequence length="245" mass="26839">MSEVAWYDVRGQGWPRDILILLHPPYTLWHLSYVPIGAALAPQMDWRALGWTVLAFFLAMGIGAHCLDELNGRPLKTRVPGSVLRWAAVASVAGAIAIGVGIGLEETIWVIPSIVFGGFIVFAYNLEWFGGRFHSDLWFGIAWGGFPAVTAYIAQAHGLSWDLAVVALACVLLSLAQRALSTQSRFWRRRVTLLDGRYSTAAKPIPAAVVREITQGDIVRPVDAALKFMTWAVVSLAVGLVIMRI</sequence>
<dbReference type="AlphaFoldDB" id="A0A0F9EMD1"/>
<evidence type="ECO:0000313" key="2">
    <source>
        <dbReference type="EMBL" id="KKL75214.1"/>
    </source>
</evidence>
<proteinExistence type="predicted"/>
<feature type="transmembrane region" description="Helical" evidence="1">
    <location>
        <begin position="161"/>
        <end position="180"/>
    </location>
</feature>
<feature type="transmembrane region" description="Helical" evidence="1">
    <location>
        <begin position="83"/>
        <end position="102"/>
    </location>
</feature>
<keyword evidence="1" id="KW-0472">Membrane</keyword>
<feature type="transmembrane region" description="Helical" evidence="1">
    <location>
        <begin position="48"/>
        <end position="67"/>
    </location>
</feature>
<protein>
    <submittedName>
        <fullName evidence="2">Uncharacterized protein</fullName>
    </submittedName>
</protein>
<organism evidence="2">
    <name type="scientific">marine sediment metagenome</name>
    <dbReference type="NCBI Taxonomy" id="412755"/>
    <lineage>
        <taxon>unclassified sequences</taxon>
        <taxon>metagenomes</taxon>
        <taxon>ecological metagenomes</taxon>
    </lineage>
</organism>
<accession>A0A0F9EMD1</accession>
<feature type="transmembrane region" description="Helical" evidence="1">
    <location>
        <begin position="108"/>
        <end position="125"/>
    </location>
</feature>
<keyword evidence="1" id="KW-0812">Transmembrane</keyword>
<comment type="caution">
    <text evidence="2">The sequence shown here is derived from an EMBL/GenBank/DDBJ whole genome shotgun (WGS) entry which is preliminary data.</text>
</comment>
<gene>
    <name evidence="2" type="ORF">LCGC14_2057160</name>
</gene>
<keyword evidence="1" id="KW-1133">Transmembrane helix</keyword>
<reference evidence="2" key="1">
    <citation type="journal article" date="2015" name="Nature">
        <title>Complex archaea that bridge the gap between prokaryotes and eukaryotes.</title>
        <authorList>
            <person name="Spang A."/>
            <person name="Saw J.H."/>
            <person name="Jorgensen S.L."/>
            <person name="Zaremba-Niedzwiedzka K."/>
            <person name="Martijn J."/>
            <person name="Lind A.E."/>
            <person name="van Eijk R."/>
            <person name="Schleper C."/>
            <person name="Guy L."/>
            <person name="Ettema T.J."/>
        </authorList>
    </citation>
    <scope>NUCLEOTIDE SEQUENCE</scope>
</reference>
<feature type="transmembrane region" description="Helical" evidence="1">
    <location>
        <begin position="224"/>
        <end position="243"/>
    </location>
</feature>
<evidence type="ECO:0000256" key="1">
    <source>
        <dbReference type="SAM" id="Phobius"/>
    </source>
</evidence>
<name>A0A0F9EMD1_9ZZZZ</name>